<dbReference type="RefSeq" id="WP_070742653.1">
    <property type="nucleotide sequence ID" value="NZ_MDZA01000111.1"/>
</dbReference>
<name>A0A1G1TJ00_9BACT</name>
<keyword evidence="3" id="KW-1185">Reference proteome</keyword>
<dbReference type="Gene3D" id="3.90.1570.10">
    <property type="entry name" value="tt1808, chain A"/>
    <property type="match status" value="1"/>
</dbReference>
<dbReference type="AlphaFoldDB" id="A0A1G1TJ00"/>
<dbReference type="InterPro" id="IPR008538">
    <property type="entry name" value="Uma2"/>
</dbReference>
<proteinExistence type="predicted"/>
<dbReference type="EMBL" id="MDZA01000111">
    <property type="protein sequence ID" value="OGX90849.1"/>
    <property type="molecule type" value="Genomic_DNA"/>
</dbReference>
<dbReference type="SUPFAM" id="SSF52980">
    <property type="entry name" value="Restriction endonuclease-like"/>
    <property type="match status" value="1"/>
</dbReference>
<dbReference type="Proteomes" id="UP000177506">
    <property type="component" value="Unassembled WGS sequence"/>
</dbReference>
<evidence type="ECO:0000313" key="2">
    <source>
        <dbReference type="EMBL" id="OGX90849.1"/>
    </source>
</evidence>
<dbReference type="OrthoDB" id="668969at2"/>
<dbReference type="Pfam" id="PF05685">
    <property type="entry name" value="Uma2"/>
    <property type="match status" value="1"/>
</dbReference>
<dbReference type="InterPro" id="IPR012296">
    <property type="entry name" value="Nuclease_put_TT1808"/>
</dbReference>
<sequence>MGHAELQTRRYTPEEYLALEEKSEVRHEYFDGKIFAMAGASAPHNLIKGNMIAALRPGARQRGCRVFDENMRLAVQEKKYYTYPDIMVSCDPDDRRDPYLIRQPVLIVEVLSPSTSEYDRTEKFKQYQKLPSLRHYLLVSQNAWVVEWFRRDDAGQWIYTLLSEPADVLEIPDLGLGLPLAELYDDTDVAPLRVTPSAL</sequence>
<evidence type="ECO:0000313" key="3">
    <source>
        <dbReference type="Proteomes" id="UP000177506"/>
    </source>
</evidence>
<organism evidence="2 3">
    <name type="scientific">Hymenobacter coccineus</name>
    <dbReference type="NCBI Taxonomy" id="1908235"/>
    <lineage>
        <taxon>Bacteria</taxon>
        <taxon>Pseudomonadati</taxon>
        <taxon>Bacteroidota</taxon>
        <taxon>Cytophagia</taxon>
        <taxon>Cytophagales</taxon>
        <taxon>Hymenobacteraceae</taxon>
        <taxon>Hymenobacter</taxon>
    </lineage>
</organism>
<evidence type="ECO:0000259" key="1">
    <source>
        <dbReference type="Pfam" id="PF05685"/>
    </source>
</evidence>
<comment type="caution">
    <text evidence="2">The sequence shown here is derived from an EMBL/GenBank/DDBJ whole genome shotgun (WGS) entry which is preliminary data.</text>
</comment>
<dbReference type="InterPro" id="IPR011335">
    <property type="entry name" value="Restrct_endonuc-II-like"/>
</dbReference>
<dbReference type="PANTHER" id="PTHR36558">
    <property type="entry name" value="GLR1098 PROTEIN"/>
    <property type="match status" value="1"/>
</dbReference>
<reference evidence="2 3" key="1">
    <citation type="submission" date="2016-08" db="EMBL/GenBank/DDBJ databases">
        <title>Hymenobacter coccineus sp. nov., Hymenobacter lapidarius sp. nov. and Hymenobacter glacialis sp. nov., isolated from Antarctic soil.</title>
        <authorList>
            <person name="Sedlacek I."/>
            <person name="Kralova S."/>
            <person name="Kyrova K."/>
            <person name="Maslanova I."/>
            <person name="Stankova E."/>
            <person name="Vrbovska V."/>
            <person name="Nemec M."/>
            <person name="Bartak M."/>
            <person name="Svec P."/>
            <person name="Busse H.-J."/>
            <person name="Pantucek R."/>
        </authorList>
    </citation>
    <scope>NUCLEOTIDE SEQUENCE [LARGE SCALE GENOMIC DNA]</scope>
    <source>
        <strain evidence="2 3">CCM 8649</strain>
    </source>
</reference>
<gene>
    <name evidence="2" type="ORF">BEN49_00630</name>
</gene>
<dbReference type="PANTHER" id="PTHR36558:SF1">
    <property type="entry name" value="RESTRICTION ENDONUCLEASE DOMAIN-CONTAINING PROTEIN-RELATED"/>
    <property type="match status" value="1"/>
</dbReference>
<dbReference type="CDD" id="cd06260">
    <property type="entry name" value="DUF820-like"/>
    <property type="match status" value="1"/>
</dbReference>
<protein>
    <recommendedName>
        <fullName evidence="1">Putative restriction endonuclease domain-containing protein</fullName>
    </recommendedName>
</protein>
<accession>A0A1G1TJ00</accession>
<feature type="domain" description="Putative restriction endonuclease" evidence="1">
    <location>
        <begin position="13"/>
        <end position="178"/>
    </location>
</feature>